<dbReference type="SMART" id="SM00448">
    <property type="entry name" value="REC"/>
    <property type="match status" value="1"/>
</dbReference>
<dbReference type="PROSITE" id="PS50043">
    <property type="entry name" value="HTH_LUXR_2"/>
    <property type="match status" value="1"/>
</dbReference>
<dbReference type="InterPro" id="IPR016032">
    <property type="entry name" value="Sig_transdc_resp-reg_C-effctor"/>
</dbReference>
<dbReference type="SUPFAM" id="SSF46894">
    <property type="entry name" value="C-terminal effector domain of the bipartite response regulators"/>
    <property type="match status" value="1"/>
</dbReference>
<dbReference type="CDD" id="cd06170">
    <property type="entry name" value="LuxR_C_like"/>
    <property type="match status" value="1"/>
</dbReference>
<dbReference type="InterPro" id="IPR000792">
    <property type="entry name" value="Tscrpt_reg_LuxR_C"/>
</dbReference>
<dbReference type="CDD" id="cd17535">
    <property type="entry name" value="REC_NarL-like"/>
    <property type="match status" value="1"/>
</dbReference>
<evidence type="ECO:0000256" key="3">
    <source>
        <dbReference type="PROSITE-ProRule" id="PRU00169"/>
    </source>
</evidence>
<dbReference type="SMART" id="SM00421">
    <property type="entry name" value="HTH_LUXR"/>
    <property type="match status" value="1"/>
</dbReference>
<dbReference type="InterPro" id="IPR011006">
    <property type="entry name" value="CheY-like_superfamily"/>
</dbReference>
<evidence type="ECO:0000313" key="7">
    <source>
        <dbReference type="Proteomes" id="UP001597414"/>
    </source>
</evidence>
<organism evidence="6 7">
    <name type="scientific">Shivajiella indica</name>
    <dbReference type="NCBI Taxonomy" id="872115"/>
    <lineage>
        <taxon>Bacteria</taxon>
        <taxon>Pseudomonadati</taxon>
        <taxon>Bacteroidota</taxon>
        <taxon>Cytophagia</taxon>
        <taxon>Cytophagales</taxon>
        <taxon>Cyclobacteriaceae</taxon>
        <taxon>Shivajiella</taxon>
    </lineage>
</organism>
<dbReference type="RefSeq" id="WP_380801063.1">
    <property type="nucleotide sequence ID" value="NZ_JBHUIV010000010.1"/>
</dbReference>
<evidence type="ECO:0000256" key="2">
    <source>
        <dbReference type="ARBA" id="ARBA00023125"/>
    </source>
</evidence>
<comment type="caution">
    <text evidence="6">The sequence shown here is derived from an EMBL/GenBank/DDBJ whole genome shotgun (WGS) entry which is preliminary data.</text>
</comment>
<proteinExistence type="predicted"/>
<dbReference type="PRINTS" id="PR00038">
    <property type="entry name" value="HTHLUXR"/>
</dbReference>
<dbReference type="Gene3D" id="3.40.50.2300">
    <property type="match status" value="1"/>
</dbReference>
<dbReference type="Pfam" id="PF00196">
    <property type="entry name" value="GerE"/>
    <property type="match status" value="1"/>
</dbReference>
<sequence length="214" mass="23734">MKKKVRILHIDDHLLFVQGVFSLIGEEAGISWLGSASTVHEGLKLAKKLKPEVVLLDYFLPDGNGLQVAKEMIAMNPNVHIIMLSMESSPHVIDKCKEAGVKAFLPKSIDKNTLMEVILGATEGRTSFPEINKNSFVAKPLENKLDILSKREKEIALLISQGFTSAQISERLFLSPLTVNTHRRNLLNKLKLNNTAQLSAVISIAVIDDEKNKK</sequence>
<dbReference type="PANTHER" id="PTHR45566">
    <property type="entry name" value="HTH-TYPE TRANSCRIPTIONAL REGULATOR YHJB-RELATED"/>
    <property type="match status" value="1"/>
</dbReference>
<evidence type="ECO:0000259" key="4">
    <source>
        <dbReference type="PROSITE" id="PS50043"/>
    </source>
</evidence>
<gene>
    <name evidence="6" type="ORF">ACFSKV_06250</name>
</gene>
<dbReference type="SUPFAM" id="SSF52172">
    <property type="entry name" value="CheY-like"/>
    <property type="match status" value="1"/>
</dbReference>
<feature type="modified residue" description="4-aspartylphosphate" evidence="3">
    <location>
        <position position="57"/>
    </location>
</feature>
<dbReference type="Pfam" id="PF00072">
    <property type="entry name" value="Response_reg"/>
    <property type="match status" value="1"/>
</dbReference>
<dbReference type="EMBL" id="JBHUIV010000010">
    <property type="protein sequence ID" value="MFD2201159.1"/>
    <property type="molecule type" value="Genomic_DNA"/>
</dbReference>
<reference evidence="7" key="1">
    <citation type="journal article" date="2019" name="Int. J. Syst. Evol. Microbiol.">
        <title>The Global Catalogue of Microorganisms (GCM) 10K type strain sequencing project: providing services to taxonomists for standard genome sequencing and annotation.</title>
        <authorList>
            <consortium name="The Broad Institute Genomics Platform"/>
            <consortium name="The Broad Institute Genome Sequencing Center for Infectious Disease"/>
            <person name="Wu L."/>
            <person name="Ma J."/>
        </authorList>
    </citation>
    <scope>NUCLEOTIDE SEQUENCE [LARGE SCALE GENOMIC DNA]</scope>
    <source>
        <strain evidence="7">KCTC 19812</strain>
    </source>
</reference>
<dbReference type="Gene3D" id="1.10.10.10">
    <property type="entry name" value="Winged helix-like DNA-binding domain superfamily/Winged helix DNA-binding domain"/>
    <property type="match status" value="1"/>
</dbReference>
<dbReference type="InterPro" id="IPR058245">
    <property type="entry name" value="NreC/VraR/RcsB-like_REC"/>
</dbReference>
<feature type="domain" description="Response regulatory" evidence="5">
    <location>
        <begin position="6"/>
        <end position="122"/>
    </location>
</feature>
<name>A0ABW5B6N4_9BACT</name>
<evidence type="ECO:0000313" key="6">
    <source>
        <dbReference type="EMBL" id="MFD2201159.1"/>
    </source>
</evidence>
<accession>A0ABW5B6N4</accession>
<dbReference type="Proteomes" id="UP001597414">
    <property type="component" value="Unassembled WGS sequence"/>
</dbReference>
<protein>
    <submittedName>
        <fullName evidence="6">Response regulator</fullName>
    </submittedName>
</protein>
<keyword evidence="2" id="KW-0238">DNA-binding</keyword>
<dbReference type="PROSITE" id="PS00622">
    <property type="entry name" value="HTH_LUXR_1"/>
    <property type="match status" value="1"/>
</dbReference>
<keyword evidence="1 3" id="KW-0597">Phosphoprotein</keyword>
<dbReference type="InterPro" id="IPR001789">
    <property type="entry name" value="Sig_transdc_resp-reg_receiver"/>
</dbReference>
<evidence type="ECO:0000256" key="1">
    <source>
        <dbReference type="ARBA" id="ARBA00022553"/>
    </source>
</evidence>
<evidence type="ECO:0000259" key="5">
    <source>
        <dbReference type="PROSITE" id="PS50110"/>
    </source>
</evidence>
<keyword evidence="7" id="KW-1185">Reference proteome</keyword>
<dbReference type="PANTHER" id="PTHR45566:SF2">
    <property type="entry name" value="NARL SUBFAMILY"/>
    <property type="match status" value="1"/>
</dbReference>
<dbReference type="InterPro" id="IPR036388">
    <property type="entry name" value="WH-like_DNA-bd_sf"/>
</dbReference>
<feature type="domain" description="HTH luxR-type" evidence="4">
    <location>
        <begin position="141"/>
        <end position="206"/>
    </location>
</feature>
<dbReference type="InterPro" id="IPR051015">
    <property type="entry name" value="EvgA-like"/>
</dbReference>
<dbReference type="PROSITE" id="PS50110">
    <property type="entry name" value="RESPONSE_REGULATORY"/>
    <property type="match status" value="1"/>
</dbReference>